<feature type="binding site" evidence="10">
    <location>
        <position position="87"/>
    </location>
    <ligand>
        <name>S-adenosyl-L-methionine</name>
        <dbReference type="ChEBI" id="CHEBI:59789"/>
    </ligand>
</feature>
<dbReference type="RefSeq" id="WP_110369462.1">
    <property type="nucleotide sequence ID" value="NZ_CP029287.2"/>
</dbReference>
<dbReference type="EC" id="2.1.1.216" evidence="9 10"/>
<feature type="binding site" evidence="10">
    <location>
        <position position="248"/>
    </location>
    <ligand>
        <name>Zn(2+)</name>
        <dbReference type="ChEBI" id="CHEBI:29105"/>
    </ligand>
</feature>
<evidence type="ECO:0000256" key="9">
    <source>
        <dbReference type="ARBA" id="ARBA00039099"/>
    </source>
</evidence>
<evidence type="ECO:0000256" key="7">
    <source>
        <dbReference type="ARBA" id="ARBA00022833"/>
    </source>
</evidence>
<feature type="binding site" evidence="10">
    <location>
        <position position="44"/>
    </location>
    <ligand>
        <name>S-adenosyl-L-methionine</name>
        <dbReference type="ChEBI" id="CHEBI:59789"/>
    </ligand>
</feature>
<evidence type="ECO:0000313" key="13">
    <source>
        <dbReference type="Proteomes" id="UP000247586"/>
    </source>
</evidence>
<sequence length="380" mass="42429">MKLVEIIEGKAKILIPDPAQFSREGKFDPAWSPVFYNPRMTFNRDVSVIAVSIISPSSVLDAMSATGIRGIRYALESNVKDEIIFNDKNPISIEIISKNVKNNGLVNSKVVKSDANSLMHQVKVEYTDLDPFGSPAPFLFAGISSLRRRGYLGVTATDLSALEGKSKTSSIRKYGASGGKLSFSREAGLRVLLAKIAREAAVQEKGIKPLVSFYNDYYYRLFVRMDDGAKKADATLEKLGTLYECEACGYSFMSQDNCIKKCPYCSGNVRRFGPAWTGELNDQEFLDKMKERIPSFSYLPNIGRASKLIESLIAENKYELYYRTDVLSSKMKINMPTMEFMINCLGNAVRTHFDPRGFKTSRSISEVRECIKAGSTNLQT</sequence>
<comment type="similarity">
    <text evidence="10 11">Belongs to the class I-like SAM-binding methyltransferase superfamily. Trm1 family.</text>
</comment>
<evidence type="ECO:0000313" key="12">
    <source>
        <dbReference type="EMBL" id="AWR99966.1"/>
    </source>
</evidence>
<dbReference type="AlphaFoldDB" id="A0A2U9IV62"/>
<feature type="binding site" evidence="10">
    <location>
        <position position="262"/>
    </location>
    <ligand>
        <name>Zn(2+)</name>
        <dbReference type="ChEBI" id="CHEBI:29105"/>
    </ligand>
</feature>
<dbReference type="EMBL" id="CP029287">
    <property type="protein sequence ID" value="AWR99966.1"/>
    <property type="molecule type" value="Genomic_DNA"/>
</dbReference>
<dbReference type="SUPFAM" id="SSF53335">
    <property type="entry name" value="S-adenosyl-L-methionine-dependent methyltransferases"/>
    <property type="match status" value="1"/>
</dbReference>
<dbReference type="InterPro" id="IPR002905">
    <property type="entry name" value="Trm1"/>
</dbReference>
<feature type="binding site" evidence="10">
    <location>
        <position position="115"/>
    </location>
    <ligand>
        <name>S-adenosyl-L-methionine</name>
        <dbReference type="ChEBI" id="CHEBI:59789"/>
    </ligand>
</feature>
<dbReference type="Pfam" id="PF02005">
    <property type="entry name" value="TRM"/>
    <property type="match status" value="1"/>
</dbReference>
<dbReference type="InterPro" id="IPR029063">
    <property type="entry name" value="SAM-dependent_MTases_sf"/>
</dbReference>
<accession>A0A2U9IV62</accession>
<reference evidence="12" key="1">
    <citation type="submission" date="2018-05" db="EMBL/GenBank/DDBJ databases">
        <title>Complete Genome Sequences of Extremely Thermoacidophilic, Metal-Mobilizing Type-Strain Members of the Archaeal Family Sulfolobaceae: Acidianus brierleyi DSM-1651T, Acidianus sulfidivorans DSM-18786T, Metallosphaera hakonensis DSM-7519T, and Metallosphaera prunae DSM-10039T.</title>
        <authorList>
            <person name="Counts J.A."/>
            <person name="Kelly R.M."/>
        </authorList>
    </citation>
    <scope>NUCLEOTIDE SEQUENCE [LARGE SCALE GENOMIC DNA]</scope>
    <source>
        <strain evidence="12">HO1-1</strain>
    </source>
</reference>
<evidence type="ECO:0000256" key="3">
    <source>
        <dbReference type="ARBA" id="ARBA00022679"/>
    </source>
</evidence>
<evidence type="ECO:0000256" key="2">
    <source>
        <dbReference type="ARBA" id="ARBA00022603"/>
    </source>
</evidence>
<comment type="catalytic activity">
    <reaction evidence="10">
        <text>guanosine(26) in tRNA + 2 S-adenosyl-L-methionine = N(2)-dimethylguanosine(26) in tRNA + 2 S-adenosyl-L-homocysteine + 2 H(+)</text>
        <dbReference type="Rhea" id="RHEA:43140"/>
        <dbReference type="Rhea" id="RHEA-COMP:10359"/>
        <dbReference type="Rhea" id="RHEA-COMP:10360"/>
        <dbReference type="ChEBI" id="CHEBI:15378"/>
        <dbReference type="ChEBI" id="CHEBI:57856"/>
        <dbReference type="ChEBI" id="CHEBI:59789"/>
        <dbReference type="ChEBI" id="CHEBI:74269"/>
        <dbReference type="ChEBI" id="CHEBI:74513"/>
        <dbReference type="EC" id="2.1.1.216"/>
    </reaction>
</comment>
<dbReference type="PROSITE" id="PS51626">
    <property type="entry name" value="SAM_MT_TRM1"/>
    <property type="match status" value="1"/>
</dbReference>
<dbReference type="OrthoDB" id="372177at2157"/>
<keyword evidence="1 10" id="KW-0820">tRNA-binding</keyword>
<feature type="binding site" evidence="10">
    <location>
        <position position="114"/>
    </location>
    <ligand>
        <name>S-adenosyl-L-methionine</name>
        <dbReference type="ChEBI" id="CHEBI:59789"/>
    </ligand>
</feature>
<dbReference type="Gene3D" id="3.30.56.70">
    <property type="entry name" value="N2,N2-dimethylguanosine tRNA methyltransferase, C-terminal domain"/>
    <property type="match status" value="1"/>
</dbReference>
<dbReference type="GO" id="GO:0000049">
    <property type="term" value="F:tRNA binding"/>
    <property type="evidence" value="ECO:0007669"/>
    <property type="project" value="UniProtKB-UniRule"/>
</dbReference>
<evidence type="ECO:0000256" key="1">
    <source>
        <dbReference type="ARBA" id="ARBA00022555"/>
    </source>
</evidence>
<evidence type="ECO:0000256" key="4">
    <source>
        <dbReference type="ARBA" id="ARBA00022691"/>
    </source>
</evidence>
<dbReference type="FunFam" id="3.40.50.150:FF:000272">
    <property type="entry name" value="tRNA (guanine(26)-N(2))-dimethyltransferase"/>
    <property type="match status" value="1"/>
</dbReference>
<dbReference type="GO" id="GO:0046872">
    <property type="term" value="F:metal ion binding"/>
    <property type="evidence" value="ECO:0007669"/>
    <property type="project" value="UniProtKB-KW"/>
</dbReference>
<keyword evidence="6 10" id="KW-0479">Metal-binding</keyword>
<keyword evidence="13" id="KW-1185">Reference proteome</keyword>
<evidence type="ECO:0000256" key="8">
    <source>
        <dbReference type="ARBA" id="ARBA00022884"/>
    </source>
</evidence>
<keyword evidence="7 10" id="KW-0862">Zinc</keyword>
<feature type="binding site" evidence="10">
    <location>
        <position position="245"/>
    </location>
    <ligand>
        <name>Zn(2+)</name>
        <dbReference type="ChEBI" id="CHEBI:29105"/>
    </ligand>
</feature>
<evidence type="ECO:0000256" key="11">
    <source>
        <dbReference type="PROSITE-ProRule" id="PRU00958"/>
    </source>
</evidence>
<dbReference type="KEGG" id="mhk:DFR87_10030"/>
<dbReference type="STRING" id="1293036.GCA_001315825_00614"/>
<dbReference type="Proteomes" id="UP000247586">
    <property type="component" value="Chromosome"/>
</dbReference>
<gene>
    <name evidence="10" type="primary">trm1</name>
    <name evidence="12" type="ORF">DFR87_10030</name>
</gene>
<proteinExistence type="inferred from homology"/>
<dbReference type="GO" id="GO:0160104">
    <property type="term" value="F:tRNA (guanine(26)-N2)-dimethyltransferase activity"/>
    <property type="evidence" value="ECO:0007669"/>
    <property type="project" value="UniProtKB-UniRule"/>
</dbReference>
<keyword evidence="5 10" id="KW-0819">tRNA processing</keyword>
<feature type="binding site" evidence="10">
    <location>
        <position position="69"/>
    </location>
    <ligand>
        <name>S-adenosyl-L-methionine</name>
        <dbReference type="ChEBI" id="CHEBI:59789"/>
    </ligand>
</feature>
<keyword evidence="2 10" id="KW-0489">Methyltransferase</keyword>
<dbReference type="GeneID" id="36835682"/>
<evidence type="ECO:0000256" key="10">
    <source>
        <dbReference type="HAMAP-Rule" id="MF_00290"/>
    </source>
</evidence>
<evidence type="ECO:0000256" key="6">
    <source>
        <dbReference type="ARBA" id="ARBA00022723"/>
    </source>
</evidence>
<feature type="binding site" evidence="10">
    <location>
        <position position="265"/>
    </location>
    <ligand>
        <name>Zn(2+)</name>
        <dbReference type="ChEBI" id="CHEBI:29105"/>
    </ligand>
</feature>
<organism evidence="12 13">
    <name type="scientific">Metallosphaera hakonensis JCM 8857 = DSM 7519</name>
    <dbReference type="NCBI Taxonomy" id="1293036"/>
    <lineage>
        <taxon>Archaea</taxon>
        <taxon>Thermoproteota</taxon>
        <taxon>Thermoprotei</taxon>
        <taxon>Sulfolobales</taxon>
        <taxon>Sulfolobaceae</taxon>
        <taxon>Metallosphaera</taxon>
    </lineage>
</organism>
<dbReference type="GO" id="GO:0002940">
    <property type="term" value="P:tRNA N2-guanine methylation"/>
    <property type="evidence" value="ECO:0007669"/>
    <property type="project" value="TreeGrafter"/>
</dbReference>
<dbReference type="InterPro" id="IPR022923">
    <property type="entry name" value="TRM1_arc_bac"/>
</dbReference>
<comment type="function">
    <text evidence="10">Dimethylates a single guanine residue at position 26 of a number of tRNAs using S-adenosyl-L-methionine as donor of the methyl groups.</text>
</comment>
<name>A0A2U9IV62_9CREN</name>
<dbReference type="NCBIfam" id="NF003331">
    <property type="entry name" value="PRK04338.1-7"/>
    <property type="match status" value="1"/>
</dbReference>
<dbReference type="HAMAP" id="MF_00290">
    <property type="entry name" value="tRNA_dimethyltr_TRM1"/>
    <property type="match status" value="1"/>
</dbReference>
<keyword evidence="3 10" id="KW-0808">Transferase</keyword>
<evidence type="ECO:0000256" key="5">
    <source>
        <dbReference type="ARBA" id="ARBA00022694"/>
    </source>
</evidence>
<dbReference type="PANTHER" id="PTHR10631:SF3">
    <property type="entry name" value="TRNA (GUANINE(26)-N(2))-DIMETHYLTRANSFERASE"/>
    <property type="match status" value="1"/>
</dbReference>
<dbReference type="PANTHER" id="PTHR10631">
    <property type="entry name" value="N 2 ,N 2 -DIMETHYLGUANOSINE TRNA METHYLTRANSFERASE"/>
    <property type="match status" value="1"/>
</dbReference>
<keyword evidence="4 10" id="KW-0949">S-adenosyl-L-methionine</keyword>
<dbReference type="Gene3D" id="3.40.50.150">
    <property type="entry name" value="Vaccinia Virus protein VP39"/>
    <property type="match status" value="1"/>
</dbReference>
<dbReference type="InterPro" id="IPR042296">
    <property type="entry name" value="tRNA_met_Trm1_C"/>
</dbReference>
<protein>
    <recommendedName>
        <fullName evidence="9 10">tRNA (guanine(26)-N(2))-dimethyltransferase</fullName>
        <ecNumber evidence="9 10">2.1.1.216</ecNumber>
    </recommendedName>
    <alternativeName>
        <fullName evidence="10">tRNA 2,2-dimethylguanosine-26 methyltransferase</fullName>
    </alternativeName>
    <alternativeName>
        <fullName evidence="10">tRNA(guanine-26,N(2)-N(2)) methyltransferase</fullName>
    </alternativeName>
    <alternativeName>
        <fullName evidence="10">tRNA(m(2,2)G26)dimethyltransferase</fullName>
    </alternativeName>
</protein>
<keyword evidence="8 10" id="KW-0694">RNA-binding</keyword>